<feature type="compositionally biased region" description="Polar residues" evidence="1">
    <location>
        <begin position="308"/>
        <end position="321"/>
    </location>
</feature>
<dbReference type="OrthoDB" id="2941894at2759"/>
<dbReference type="Proteomes" id="UP000284706">
    <property type="component" value="Unassembled WGS sequence"/>
</dbReference>
<sequence length="448" mass="48825">MPDNTKSGDANSTLPAPSLLDVDAARPSVSTLGAFTSFDKDKLDKEKSNWTTWSFDVYITMSLNRSYDYVTGDIPEPDVSLEPRAHRNWLSNDRSACAFLSSAISDAERKALGDPPRSGAKAYWEKLKARHSSDGPVAQVYLLKEALNIVISSPSESITRALDKAADLVHRAYAMSSKDGIAKETFLSIIALNILGKEHESIQFQLQDRMQLATDANPFTFTNIRAFLEDKQRLMDANKRQSNNPNTSANSIALSAQKASVVTCDNCGGFGHTDRYCVSTGGGMEGKSVEESRRKRRMDREAAKGRKTNMSGAKATTGSSATPKIQIPYQDVNGRALILEVDASAISASPNPTTQTFAGIASIPANALAGVASLDDVNLINHPHSTETLELEGWMATYDITNLPEARLPSIPISSDDFALSAVTQSNRQELQYRRSVRRGGERLDAWI</sequence>
<evidence type="ECO:0000256" key="1">
    <source>
        <dbReference type="SAM" id="MobiDB-lite"/>
    </source>
</evidence>
<keyword evidence="3" id="KW-1185">Reference proteome</keyword>
<dbReference type="EMBL" id="NHYE01004092">
    <property type="protein sequence ID" value="PPQ86358.1"/>
    <property type="molecule type" value="Genomic_DNA"/>
</dbReference>
<evidence type="ECO:0000313" key="2">
    <source>
        <dbReference type="EMBL" id="PPQ86358.1"/>
    </source>
</evidence>
<reference evidence="2 3" key="1">
    <citation type="journal article" date="2018" name="Evol. Lett.">
        <title>Horizontal gene cluster transfer increased hallucinogenic mushroom diversity.</title>
        <authorList>
            <person name="Reynolds H.T."/>
            <person name="Vijayakumar V."/>
            <person name="Gluck-Thaler E."/>
            <person name="Korotkin H.B."/>
            <person name="Matheny P.B."/>
            <person name="Slot J.C."/>
        </authorList>
    </citation>
    <scope>NUCLEOTIDE SEQUENCE [LARGE SCALE GENOMIC DNA]</scope>
    <source>
        <strain evidence="2 3">SRW20</strain>
    </source>
</reference>
<proteinExistence type="predicted"/>
<protein>
    <submittedName>
        <fullName evidence="2">Uncharacterized protein</fullName>
    </submittedName>
</protein>
<dbReference type="Pfam" id="PF14223">
    <property type="entry name" value="Retrotran_gag_2"/>
    <property type="match status" value="1"/>
</dbReference>
<comment type="caution">
    <text evidence="2">The sequence shown here is derived from an EMBL/GenBank/DDBJ whole genome shotgun (WGS) entry which is preliminary data.</text>
</comment>
<name>A0A409X6C9_9AGAR</name>
<feature type="compositionally biased region" description="Basic and acidic residues" evidence="1">
    <location>
        <begin position="287"/>
        <end position="304"/>
    </location>
</feature>
<dbReference type="AlphaFoldDB" id="A0A409X6C9"/>
<gene>
    <name evidence="2" type="ORF">CVT26_006168</name>
</gene>
<evidence type="ECO:0000313" key="3">
    <source>
        <dbReference type="Proteomes" id="UP000284706"/>
    </source>
</evidence>
<organism evidence="2 3">
    <name type="scientific">Gymnopilus dilepis</name>
    <dbReference type="NCBI Taxonomy" id="231916"/>
    <lineage>
        <taxon>Eukaryota</taxon>
        <taxon>Fungi</taxon>
        <taxon>Dikarya</taxon>
        <taxon>Basidiomycota</taxon>
        <taxon>Agaricomycotina</taxon>
        <taxon>Agaricomycetes</taxon>
        <taxon>Agaricomycetidae</taxon>
        <taxon>Agaricales</taxon>
        <taxon>Agaricineae</taxon>
        <taxon>Hymenogastraceae</taxon>
        <taxon>Gymnopilus</taxon>
    </lineage>
</organism>
<accession>A0A409X6C9</accession>
<dbReference type="InParanoid" id="A0A409X6C9"/>
<feature type="region of interest" description="Disordered" evidence="1">
    <location>
        <begin position="282"/>
        <end position="321"/>
    </location>
</feature>